<keyword evidence="5 9" id="KW-0784">Thiamine biosynthesis</keyword>
<comment type="caution">
    <text evidence="9">Lacks conserved residue(s) required for the propagation of feature annotation.</text>
</comment>
<evidence type="ECO:0000256" key="1">
    <source>
        <dbReference type="ARBA" id="ARBA00005165"/>
    </source>
</evidence>
<dbReference type="EC" id="2.5.1.3" evidence="9"/>
<feature type="binding site" evidence="9">
    <location>
        <begin position="177"/>
        <end position="178"/>
    </location>
    <ligand>
        <name>2-[(2R,5Z)-2-carboxy-4-methylthiazol-5(2H)-ylidene]ethyl phosphate</name>
        <dbReference type="ChEBI" id="CHEBI:62899"/>
    </ligand>
</feature>
<dbReference type="GO" id="GO:0004789">
    <property type="term" value="F:thiamine-phosphate diphosphorylase activity"/>
    <property type="evidence" value="ECO:0007669"/>
    <property type="project" value="UniProtKB-UniRule"/>
</dbReference>
<dbReference type="PANTHER" id="PTHR20857:SF15">
    <property type="entry name" value="THIAMINE-PHOSPHATE SYNTHASE"/>
    <property type="match status" value="1"/>
</dbReference>
<evidence type="ECO:0000256" key="4">
    <source>
        <dbReference type="ARBA" id="ARBA00022842"/>
    </source>
</evidence>
<keyword evidence="4 9" id="KW-0460">Magnesium</keyword>
<feature type="binding site" evidence="9">
    <location>
        <position position="128"/>
    </location>
    <ligand>
        <name>4-amino-2-methyl-5-(diphosphooxymethyl)pyrimidine</name>
        <dbReference type="ChEBI" id="CHEBI:57841"/>
    </ligand>
</feature>
<evidence type="ECO:0000256" key="7">
    <source>
        <dbReference type="ARBA" id="ARBA00047851"/>
    </source>
</evidence>
<dbReference type="AlphaFoldDB" id="A0A1C3Y1W1"/>
<dbReference type="InterPro" id="IPR013785">
    <property type="entry name" value="Aldolase_TIM"/>
</dbReference>
<dbReference type="InterPro" id="IPR034291">
    <property type="entry name" value="TMP_synthase"/>
</dbReference>
<evidence type="ECO:0000256" key="9">
    <source>
        <dbReference type="HAMAP-Rule" id="MF_00097"/>
    </source>
</evidence>
<evidence type="ECO:0000259" key="12">
    <source>
        <dbReference type="Pfam" id="PF02581"/>
    </source>
</evidence>
<evidence type="ECO:0000256" key="10">
    <source>
        <dbReference type="RuleBase" id="RU003826"/>
    </source>
</evidence>
<dbReference type="NCBIfam" id="TIGR00693">
    <property type="entry name" value="thiE"/>
    <property type="match status" value="1"/>
</dbReference>
<dbReference type="Pfam" id="PF02581">
    <property type="entry name" value="TMP-TENI"/>
    <property type="match status" value="1"/>
</dbReference>
<comment type="catalytic activity">
    <reaction evidence="6 9 10">
        <text>4-methyl-5-(2-phosphooxyethyl)-thiazole + 4-amino-2-methyl-5-(diphosphooxymethyl)pyrimidine + H(+) = thiamine phosphate + diphosphate</text>
        <dbReference type="Rhea" id="RHEA:22328"/>
        <dbReference type="ChEBI" id="CHEBI:15378"/>
        <dbReference type="ChEBI" id="CHEBI:33019"/>
        <dbReference type="ChEBI" id="CHEBI:37575"/>
        <dbReference type="ChEBI" id="CHEBI:57841"/>
        <dbReference type="ChEBI" id="CHEBI:58296"/>
        <dbReference type="EC" id="2.5.1.3"/>
    </reaction>
</comment>
<feature type="binding site" evidence="9">
    <location>
        <position position="157"/>
    </location>
    <ligand>
        <name>2-[(2R,5Z)-2-carboxy-4-methylthiazol-5(2H)-ylidene]ethyl phosphate</name>
        <dbReference type="ChEBI" id="CHEBI:62899"/>
    </ligand>
</feature>
<dbReference type="NCBIfam" id="NF000734">
    <property type="entry name" value="PRK00043.1-5"/>
    <property type="match status" value="1"/>
</dbReference>
<dbReference type="InterPro" id="IPR022998">
    <property type="entry name" value="ThiamineP_synth_TenI"/>
</dbReference>
<dbReference type="CDD" id="cd00564">
    <property type="entry name" value="TMP_TenI"/>
    <property type="match status" value="1"/>
</dbReference>
<evidence type="ECO:0000256" key="2">
    <source>
        <dbReference type="ARBA" id="ARBA00022679"/>
    </source>
</evidence>
<protein>
    <recommendedName>
        <fullName evidence="9">Thiamine-phosphate synthase</fullName>
        <shortName evidence="9">TP synthase</shortName>
        <shortName evidence="9">TPS</shortName>
        <ecNumber evidence="9">2.5.1.3</ecNumber>
    </recommendedName>
    <alternativeName>
        <fullName evidence="9">Thiamine-phosphate pyrophosphorylase</fullName>
        <shortName evidence="9">TMP pyrophosphorylase</shortName>
        <shortName evidence="9">TMP-PPase</shortName>
    </alternativeName>
</protein>
<dbReference type="InterPro" id="IPR036206">
    <property type="entry name" value="ThiamineP_synth_sf"/>
</dbReference>
<dbReference type="GO" id="GO:0009228">
    <property type="term" value="P:thiamine biosynthetic process"/>
    <property type="evidence" value="ECO:0007669"/>
    <property type="project" value="UniProtKB-KW"/>
</dbReference>
<dbReference type="GO" id="GO:0000287">
    <property type="term" value="F:magnesium ion binding"/>
    <property type="evidence" value="ECO:0007669"/>
    <property type="project" value="UniProtKB-UniRule"/>
</dbReference>
<comment type="cofactor">
    <cofactor evidence="9">
        <name>Mg(2+)</name>
        <dbReference type="ChEBI" id="CHEBI:18420"/>
    </cofactor>
    <text evidence="9">Binds 1 Mg(2+) ion per subunit.</text>
</comment>
<reference evidence="13 14" key="1">
    <citation type="submission" date="2016-08" db="EMBL/GenBank/DDBJ databases">
        <authorList>
            <person name="Seilhamer J.J."/>
        </authorList>
    </citation>
    <scope>NUCLEOTIDE SEQUENCE [LARGE SCALE GENOMIC DNA]</scope>
    <source>
        <strain evidence="13 14">HBR26</strain>
    </source>
</reference>
<comment type="catalytic activity">
    <reaction evidence="8 9 10">
        <text>2-[(2R,5Z)-2-carboxy-4-methylthiazol-5(2H)-ylidene]ethyl phosphate + 4-amino-2-methyl-5-(diphosphooxymethyl)pyrimidine + 2 H(+) = thiamine phosphate + CO2 + diphosphate</text>
        <dbReference type="Rhea" id="RHEA:47844"/>
        <dbReference type="ChEBI" id="CHEBI:15378"/>
        <dbReference type="ChEBI" id="CHEBI:16526"/>
        <dbReference type="ChEBI" id="CHEBI:33019"/>
        <dbReference type="ChEBI" id="CHEBI:37575"/>
        <dbReference type="ChEBI" id="CHEBI:57841"/>
        <dbReference type="ChEBI" id="CHEBI:62899"/>
        <dbReference type="EC" id="2.5.1.3"/>
    </reaction>
</comment>
<dbReference type="PANTHER" id="PTHR20857">
    <property type="entry name" value="THIAMINE-PHOSPHATE PYROPHOSPHORYLASE"/>
    <property type="match status" value="1"/>
</dbReference>
<evidence type="ECO:0000313" key="14">
    <source>
        <dbReference type="Proteomes" id="UP000198723"/>
    </source>
</evidence>
<feature type="binding site" evidence="9">
    <location>
        <position position="61"/>
    </location>
    <ligand>
        <name>Mg(2+)</name>
        <dbReference type="ChEBI" id="CHEBI:18420"/>
    </ligand>
</feature>
<keyword evidence="3 9" id="KW-0479">Metal-binding</keyword>
<dbReference type="HAMAP" id="MF_00097">
    <property type="entry name" value="TMP_synthase"/>
    <property type="match status" value="1"/>
</dbReference>
<feature type="binding site" evidence="9">
    <location>
        <position position="99"/>
    </location>
    <ligand>
        <name>4-amino-2-methyl-5-(diphosphooxymethyl)pyrimidine</name>
        <dbReference type="ChEBI" id="CHEBI:57841"/>
    </ligand>
</feature>
<dbReference type="RefSeq" id="WP_092750283.1">
    <property type="nucleotide sequence ID" value="NZ_FMAJ01000004.1"/>
</dbReference>
<feature type="binding site" evidence="9">
    <location>
        <begin position="28"/>
        <end position="32"/>
    </location>
    <ligand>
        <name>4-amino-2-methyl-5-(diphosphooxymethyl)pyrimidine</name>
        <dbReference type="ChEBI" id="CHEBI:57841"/>
    </ligand>
</feature>
<organism evidence="13 14">
    <name type="scientific">Rhizobium aethiopicum</name>
    <dbReference type="NCBI Taxonomy" id="1138170"/>
    <lineage>
        <taxon>Bacteria</taxon>
        <taxon>Pseudomonadati</taxon>
        <taxon>Pseudomonadota</taxon>
        <taxon>Alphaproteobacteria</taxon>
        <taxon>Hyphomicrobiales</taxon>
        <taxon>Rhizobiaceae</taxon>
        <taxon>Rhizobium/Agrobacterium group</taxon>
        <taxon>Rhizobium</taxon>
    </lineage>
</organism>
<comment type="similarity">
    <text evidence="9 10">Belongs to the thiamine-phosphate synthase family.</text>
</comment>
<dbReference type="GO" id="GO:0005737">
    <property type="term" value="C:cytoplasm"/>
    <property type="evidence" value="ECO:0007669"/>
    <property type="project" value="TreeGrafter"/>
</dbReference>
<proteinExistence type="inferred from homology"/>
<comment type="catalytic activity">
    <reaction evidence="7 9 10">
        <text>2-(2-carboxy-4-methylthiazol-5-yl)ethyl phosphate + 4-amino-2-methyl-5-(diphosphooxymethyl)pyrimidine + 2 H(+) = thiamine phosphate + CO2 + diphosphate</text>
        <dbReference type="Rhea" id="RHEA:47848"/>
        <dbReference type="ChEBI" id="CHEBI:15378"/>
        <dbReference type="ChEBI" id="CHEBI:16526"/>
        <dbReference type="ChEBI" id="CHEBI:33019"/>
        <dbReference type="ChEBI" id="CHEBI:37575"/>
        <dbReference type="ChEBI" id="CHEBI:57841"/>
        <dbReference type="ChEBI" id="CHEBI:62890"/>
        <dbReference type="EC" id="2.5.1.3"/>
    </reaction>
</comment>
<evidence type="ECO:0000256" key="3">
    <source>
        <dbReference type="ARBA" id="ARBA00022723"/>
    </source>
</evidence>
<dbReference type="STRING" id="1138170.GA0061105_104392"/>
<name>A0A1C3Y1W1_9HYPH</name>
<comment type="pathway">
    <text evidence="1 9 11">Cofactor biosynthesis; thiamine diphosphate biosynthesis; thiamine phosphate from 4-amino-2-methyl-5-diphosphomethylpyrimidine and 4-methyl-5-(2-phosphoethyl)-thiazole: step 1/1.</text>
</comment>
<evidence type="ECO:0000256" key="11">
    <source>
        <dbReference type="RuleBase" id="RU004253"/>
    </source>
</evidence>
<evidence type="ECO:0000256" key="5">
    <source>
        <dbReference type="ARBA" id="ARBA00022977"/>
    </source>
</evidence>
<dbReference type="EMBL" id="FMAJ01000004">
    <property type="protein sequence ID" value="SCB58463.1"/>
    <property type="molecule type" value="Genomic_DNA"/>
</dbReference>
<dbReference type="SUPFAM" id="SSF51391">
    <property type="entry name" value="Thiamin phosphate synthase"/>
    <property type="match status" value="1"/>
</dbReference>
<gene>
    <name evidence="9" type="primary">thiE</name>
    <name evidence="13" type="ORF">GA0061105_104392</name>
</gene>
<dbReference type="Proteomes" id="UP000198723">
    <property type="component" value="Unassembled WGS sequence"/>
</dbReference>
<feature type="domain" description="Thiamine phosphate synthase/TenI" evidence="12">
    <location>
        <begin position="11"/>
        <end position="180"/>
    </location>
</feature>
<feature type="binding site" evidence="9">
    <location>
        <position position="80"/>
    </location>
    <ligand>
        <name>Mg(2+)</name>
        <dbReference type="ChEBI" id="CHEBI:18420"/>
    </ligand>
</feature>
<feature type="binding site" evidence="9">
    <location>
        <position position="60"/>
    </location>
    <ligand>
        <name>4-amino-2-methyl-5-(diphosphooxymethyl)pyrimidine</name>
        <dbReference type="ChEBI" id="CHEBI:57841"/>
    </ligand>
</feature>
<sequence>MKLDPFYLVVDSAEWVERLVPLGVKLVQLRIKDRSDSTLREEIRNAKAVCAAAGCQLVVNDYWKLAIDEGCDFIHLGQEDLVAADRNAIRRAGLKLGLSTHDISELETALAAEPDYVALGPVWPTILKAMKWAPQGVERLSDWRRRVGAIPLVAIGGITAERAPRVLERGADSAAVVTDITRNPDPEARTRQWLAATAPWRSANGVDAVAS</sequence>
<evidence type="ECO:0000313" key="13">
    <source>
        <dbReference type="EMBL" id="SCB58463.1"/>
    </source>
</evidence>
<keyword evidence="2 9" id="KW-0808">Transferase</keyword>
<dbReference type="UniPathway" id="UPA00060">
    <property type="reaction ID" value="UER00141"/>
</dbReference>
<evidence type="ECO:0000256" key="6">
    <source>
        <dbReference type="ARBA" id="ARBA00047334"/>
    </source>
</evidence>
<accession>A0A1C3Y1W1</accession>
<dbReference type="GO" id="GO:0009229">
    <property type="term" value="P:thiamine diphosphate biosynthetic process"/>
    <property type="evidence" value="ECO:0007669"/>
    <property type="project" value="UniProtKB-UniRule"/>
</dbReference>
<comment type="function">
    <text evidence="9">Condenses 4-methyl-5-(beta-hydroxyethyl)thiazole monophosphate (THZ-P) and 2-methyl-4-amino-5-hydroxymethyl pyrimidine pyrophosphate (HMP-PP) to form thiamine monophosphate (TMP).</text>
</comment>
<evidence type="ECO:0000256" key="8">
    <source>
        <dbReference type="ARBA" id="ARBA00047883"/>
    </source>
</evidence>
<dbReference type="Gene3D" id="3.20.20.70">
    <property type="entry name" value="Aldolase class I"/>
    <property type="match status" value="1"/>
</dbReference>